<sequence length="175" mass="19308">MDTPAIKATVLEPQSKDDRSDLKALEITLPPPEMWAELDNATPIAAKSEQAAQATAVQAEKPSRKIERLTFVGAQATREIPLEYPFEHPSTGIVEAITVRRLTVGEVGNLLDNRNPDEPDNFDIYAIMTDIPAPILRGLVDIDGEEVSQVCFDFLPRLFRPQRIEPSSTSPNGET</sequence>
<accession>A0ABV8E5N8</accession>
<evidence type="ECO:0000313" key="1">
    <source>
        <dbReference type="EMBL" id="MFC3967469.1"/>
    </source>
</evidence>
<organism evidence="1 2">
    <name type="scientific">Rhizobium lemnae</name>
    <dbReference type="NCBI Taxonomy" id="1214924"/>
    <lineage>
        <taxon>Bacteria</taxon>
        <taxon>Pseudomonadati</taxon>
        <taxon>Pseudomonadota</taxon>
        <taxon>Alphaproteobacteria</taxon>
        <taxon>Hyphomicrobiales</taxon>
        <taxon>Rhizobiaceae</taxon>
        <taxon>Rhizobium/Agrobacterium group</taxon>
        <taxon>Rhizobium</taxon>
    </lineage>
</organism>
<dbReference type="RefSeq" id="WP_247259316.1">
    <property type="nucleotide sequence ID" value="NZ_JALJQZ010000002.1"/>
</dbReference>
<keyword evidence="2" id="KW-1185">Reference proteome</keyword>
<comment type="caution">
    <text evidence="1">The sequence shown here is derived from an EMBL/GenBank/DDBJ whole genome shotgun (WGS) entry which is preliminary data.</text>
</comment>
<gene>
    <name evidence="1" type="ORF">ACFOVS_04870</name>
</gene>
<reference evidence="2" key="1">
    <citation type="journal article" date="2019" name="Int. J. Syst. Evol. Microbiol.">
        <title>The Global Catalogue of Microorganisms (GCM) 10K type strain sequencing project: providing services to taxonomists for standard genome sequencing and annotation.</title>
        <authorList>
            <consortium name="The Broad Institute Genomics Platform"/>
            <consortium name="The Broad Institute Genome Sequencing Center for Infectious Disease"/>
            <person name="Wu L."/>
            <person name="Ma J."/>
        </authorList>
    </citation>
    <scope>NUCLEOTIDE SEQUENCE [LARGE SCALE GENOMIC DNA]</scope>
    <source>
        <strain evidence="2">TBRC 5781</strain>
    </source>
</reference>
<proteinExistence type="predicted"/>
<dbReference type="EMBL" id="JBHSBD010000016">
    <property type="protein sequence ID" value="MFC3967469.1"/>
    <property type="molecule type" value="Genomic_DNA"/>
</dbReference>
<evidence type="ECO:0008006" key="3">
    <source>
        <dbReference type="Google" id="ProtNLM"/>
    </source>
</evidence>
<dbReference type="Proteomes" id="UP001595697">
    <property type="component" value="Unassembled WGS sequence"/>
</dbReference>
<name>A0ABV8E5N8_9HYPH</name>
<protein>
    <recommendedName>
        <fullName evidence="3">Phage tail assembly protein</fullName>
    </recommendedName>
</protein>
<evidence type="ECO:0000313" key="2">
    <source>
        <dbReference type="Proteomes" id="UP001595697"/>
    </source>
</evidence>